<feature type="compositionally biased region" description="Polar residues" evidence="1">
    <location>
        <begin position="363"/>
        <end position="390"/>
    </location>
</feature>
<comment type="caution">
    <text evidence="3">The sequence shown here is derived from an EMBL/GenBank/DDBJ whole genome shotgun (WGS) entry which is preliminary data.</text>
</comment>
<sequence>MAPNDSFTTSRWRRNRSNANLEQNLHPTSSAASMKSLKPPSVFERKNLSRMSLFNLFSRPKVEKARGHIEVGLAVPMQPQELPRPASPPKSALRQNPTPPPRQALRMRSSQFLRPRSMRPPSITQHPADDWQPPPLFQAYSQSVRYATVQACVYSPDALIRTQSQRQQAESMRERMDSHRDLATTLETGSEQRKLEKTHKRLDSILHSTPQLINKIYVLVTSGHILQYAGEGPFDRLPEKVLRLGKDSAAFASDLIPGKHWVLQILHSANEDGTAGESPKHSLLDRLRISAPARRDASSFLLVMESAEEMESWMMTVRKEIENLGGKKSSCESSRNSASIDESPEKTSIERPHQRPSVKRGSSRLTSITPVDSPLQSQYSDSPRIVTSNWENDRKETAASIVDSASSQSSPPSLQRQSVEAPSITTSRDSHEQIQLDQLVEGSRYSYVSTATSISGANTRNTSRDPSPAPPSPIKEIPNPADAEPRRSETSLRSFHMHPGNSSTRRRSMQPLPVTNEDISTSAQSTRAPKRHSIYGPTSPTASEPRRKLEVGTPLSDPIVFNSALPAFAFANNVQPRDPIQSQNTLPAQYMLRSSSAPPVNMLTAVSPPPQQPLPRPPIQGPQFSAIGTMTDAAATLPYPAGRRVSAMPKPYLRPLPVRPQSQNADGSVVVPRRPSLASGNKPARLPLGVVVNRSVTEPARPPSTLTSPGTHSRQASHSRPYHPSQPAGQSLRRPSSVQIRSDPAPFLSSSRPNRVISNAPSFVPGNRTISSTPPSIPVLRGHGQQLAPPKNLAPRRSMPTMGLPPPAPPPNMPLPPPPPITTPRALATPQRRASHLPPLPLPTPPAPPQLLLPTDPHGLFSRTFHVKSRNGLCPFPASAVDTHARR</sequence>
<dbReference type="Proteomes" id="UP000799764">
    <property type="component" value="Unassembled WGS sequence"/>
</dbReference>
<feature type="compositionally biased region" description="Polar residues" evidence="1">
    <location>
        <begin position="1"/>
        <end position="10"/>
    </location>
</feature>
<evidence type="ECO:0000313" key="3">
    <source>
        <dbReference type="EMBL" id="KAF2451131.1"/>
    </source>
</evidence>
<dbReference type="OrthoDB" id="1749473at2759"/>
<feature type="compositionally biased region" description="Polar residues" evidence="1">
    <location>
        <begin position="704"/>
        <end position="714"/>
    </location>
</feature>
<feature type="compositionally biased region" description="Pro residues" evidence="1">
    <location>
        <begin position="607"/>
        <end position="620"/>
    </location>
</feature>
<protein>
    <recommendedName>
        <fullName evidence="2">PH domain-containing protein</fullName>
    </recommendedName>
</protein>
<feature type="compositionally biased region" description="Polar residues" evidence="1">
    <location>
        <begin position="517"/>
        <end position="527"/>
    </location>
</feature>
<feature type="region of interest" description="Disordered" evidence="1">
    <location>
        <begin position="650"/>
        <end position="856"/>
    </location>
</feature>
<feature type="compositionally biased region" description="Low complexity" evidence="1">
    <location>
        <begin position="398"/>
        <end position="418"/>
    </location>
</feature>
<feature type="compositionally biased region" description="Polar residues" evidence="1">
    <location>
        <begin position="331"/>
        <end position="340"/>
    </location>
</feature>
<feature type="region of interest" description="Disordered" evidence="1">
    <location>
        <begin position="455"/>
        <end position="548"/>
    </location>
</feature>
<dbReference type="InterPro" id="IPR001849">
    <property type="entry name" value="PH_domain"/>
</dbReference>
<dbReference type="PROSITE" id="PS50003">
    <property type="entry name" value="PH_DOMAIN"/>
    <property type="match status" value="1"/>
</dbReference>
<feature type="compositionally biased region" description="Polar residues" evidence="1">
    <location>
        <begin position="455"/>
        <end position="465"/>
    </location>
</feature>
<feature type="region of interest" description="Disordered" evidence="1">
    <location>
        <begin position="601"/>
        <end position="625"/>
    </location>
</feature>
<accession>A0A9P4UHY5</accession>
<organism evidence="3 4">
    <name type="scientific">Karstenula rhodostoma CBS 690.94</name>
    <dbReference type="NCBI Taxonomy" id="1392251"/>
    <lineage>
        <taxon>Eukaryota</taxon>
        <taxon>Fungi</taxon>
        <taxon>Dikarya</taxon>
        <taxon>Ascomycota</taxon>
        <taxon>Pezizomycotina</taxon>
        <taxon>Dothideomycetes</taxon>
        <taxon>Pleosporomycetidae</taxon>
        <taxon>Pleosporales</taxon>
        <taxon>Massarineae</taxon>
        <taxon>Didymosphaeriaceae</taxon>
        <taxon>Karstenula</taxon>
    </lineage>
</organism>
<name>A0A9P4UHY5_9PLEO</name>
<evidence type="ECO:0000259" key="2">
    <source>
        <dbReference type="PROSITE" id="PS50003"/>
    </source>
</evidence>
<feature type="compositionally biased region" description="Polar residues" evidence="1">
    <location>
        <begin position="727"/>
        <end position="740"/>
    </location>
</feature>
<proteinExistence type="predicted"/>
<reference evidence="3" key="1">
    <citation type="journal article" date="2020" name="Stud. Mycol.">
        <title>101 Dothideomycetes genomes: a test case for predicting lifestyles and emergence of pathogens.</title>
        <authorList>
            <person name="Haridas S."/>
            <person name="Albert R."/>
            <person name="Binder M."/>
            <person name="Bloem J."/>
            <person name="Labutti K."/>
            <person name="Salamov A."/>
            <person name="Andreopoulos B."/>
            <person name="Baker S."/>
            <person name="Barry K."/>
            <person name="Bills G."/>
            <person name="Bluhm B."/>
            <person name="Cannon C."/>
            <person name="Castanera R."/>
            <person name="Culley D."/>
            <person name="Daum C."/>
            <person name="Ezra D."/>
            <person name="Gonzalez J."/>
            <person name="Henrissat B."/>
            <person name="Kuo A."/>
            <person name="Liang C."/>
            <person name="Lipzen A."/>
            <person name="Lutzoni F."/>
            <person name="Magnuson J."/>
            <person name="Mondo S."/>
            <person name="Nolan M."/>
            <person name="Ohm R."/>
            <person name="Pangilinan J."/>
            <person name="Park H.-J."/>
            <person name="Ramirez L."/>
            <person name="Alfaro M."/>
            <person name="Sun H."/>
            <person name="Tritt A."/>
            <person name="Yoshinaga Y."/>
            <person name="Zwiers L.-H."/>
            <person name="Turgeon B."/>
            <person name="Goodwin S."/>
            <person name="Spatafora J."/>
            <person name="Crous P."/>
            <person name="Grigoriev I."/>
        </authorList>
    </citation>
    <scope>NUCLEOTIDE SEQUENCE</scope>
    <source>
        <strain evidence="3">CBS 690.94</strain>
    </source>
</reference>
<feature type="region of interest" description="Disordered" evidence="1">
    <location>
        <begin position="76"/>
        <end position="131"/>
    </location>
</feature>
<feature type="compositionally biased region" description="Pro residues" evidence="1">
    <location>
        <begin position="838"/>
        <end position="851"/>
    </location>
</feature>
<evidence type="ECO:0000313" key="4">
    <source>
        <dbReference type="Proteomes" id="UP000799764"/>
    </source>
</evidence>
<gene>
    <name evidence="3" type="ORF">P171DRAFT_348908</name>
</gene>
<feature type="domain" description="PH" evidence="2">
    <location>
        <begin position="287"/>
        <end position="322"/>
    </location>
</feature>
<evidence type="ECO:0000256" key="1">
    <source>
        <dbReference type="SAM" id="MobiDB-lite"/>
    </source>
</evidence>
<feature type="compositionally biased region" description="Basic and acidic residues" evidence="1">
    <location>
        <begin position="343"/>
        <end position="353"/>
    </location>
</feature>
<dbReference type="EMBL" id="MU001493">
    <property type="protein sequence ID" value="KAF2451131.1"/>
    <property type="molecule type" value="Genomic_DNA"/>
</dbReference>
<feature type="compositionally biased region" description="Polar residues" evidence="1">
    <location>
        <begin position="748"/>
        <end position="761"/>
    </location>
</feature>
<feature type="region of interest" description="Disordered" evidence="1">
    <location>
        <begin position="1"/>
        <end position="39"/>
    </location>
</feature>
<keyword evidence="4" id="KW-1185">Reference proteome</keyword>
<feature type="compositionally biased region" description="Polar residues" evidence="1">
    <location>
        <begin position="17"/>
        <end position="33"/>
    </location>
</feature>
<feature type="region of interest" description="Disordered" evidence="1">
    <location>
        <begin position="324"/>
        <end position="432"/>
    </location>
</feature>
<feature type="compositionally biased region" description="Pro residues" evidence="1">
    <location>
        <begin position="803"/>
        <end position="822"/>
    </location>
</feature>
<dbReference type="AlphaFoldDB" id="A0A9P4UHY5"/>